<accession>A0A059AGF0</accession>
<dbReference type="EMBL" id="KK198762">
    <property type="protein sequence ID" value="KCW52751.1"/>
    <property type="molecule type" value="Genomic_DNA"/>
</dbReference>
<dbReference type="Gramene" id="KCW52751">
    <property type="protein sequence ID" value="KCW52751"/>
    <property type="gene ID" value="EUGRSUZ_J02103"/>
</dbReference>
<dbReference type="AlphaFoldDB" id="A0A059AGF0"/>
<sequence length="71" mass="7906">MQDTMAIASDVDIVFISDGACVNLICRDFSWVVDSTASIYVTSQCDNFTSYHNDDFSCIKLGNRGVFKIIK</sequence>
<reference evidence="1" key="1">
    <citation type="submission" date="2013-07" db="EMBL/GenBank/DDBJ databases">
        <title>The genome of Eucalyptus grandis.</title>
        <authorList>
            <person name="Schmutz J."/>
            <person name="Hayes R."/>
            <person name="Myburg A."/>
            <person name="Tuskan G."/>
            <person name="Grattapaglia D."/>
            <person name="Rokhsar D.S."/>
        </authorList>
    </citation>
    <scope>NUCLEOTIDE SEQUENCE</scope>
    <source>
        <tissue evidence="1">Leaf extractions</tissue>
    </source>
</reference>
<organism evidence="1">
    <name type="scientific">Eucalyptus grandis</name>
    <name type="common">Flooded gum</name>
    <dbReference type="NCBI Taxonomy" id="71139"/>
    <lineage>
        <taxon>Eukaryota</taxon>
        <taxon>Viridiplantae</taxon>
        <taxon>Streptophyta</taxon>
        <taxon>Embryophyta</taxon>
        <taxon>Tracheophyta</taxon>
        <taxon>Spermatophyta</taxon>
        <taxon>Magnoliopsida</taxon>
        <taxon>eudicotyledons</taxon>
        <taxon>Gunneridae</taxon>
        <taxon>Pentapetalae</taxon>
        <taxon>rosids</taxon>
        <taxon>malvids</taxon>
        <taxon>Myrtales</taxon>
        <taxon>Myrtaceae</taxon>
        <taxon>Myrtoideae</taxon>
        <taxon>Eucalypteae</taxon>
        <taxon>Eucalyptus</taxon>
    </lineage>
</organism>
<dbReference type="InParanoid" id="A0A059AGF0"/>
<dbReference type="OMA" id="FTSYHND"/>
<gene>
    <name evidence="1" type="ORF">EUGRSUZ_J02103</name>
</gene>
<proteinExistence type="predicted"/>
<protein>
    <submittedName>
        <fullName evidence="1">Uncharacterized protein</fullName>
    </submittedName>
</protein>
<evidence type="ECO:0000313" key="1">
    <source>
        <dbReference type="EMBL" id="KCW52751.1"/>
    </source>
</evidence>
<name>A0A059AGF0_EUCGR</name>